<dbReference type="InterPro" id="IPR002035">
    <property type="entry name" value="VWF_A"/>
</dbReference>
<evidence type="ECO:0000259" key="1">
    <source>
        <dbReference type="PROSITE" id="PS50234"/>
    </source>
</evidence>
<feature type="domain" description="VWFA" evidence="1">
    <location>
        <begin position="579"/>
        <end position="766"/>
    </location>
</feature>
<dbReference type="InterPro" id="IPR036465">
    <property type="entry name" value="vWFA_dom_sf"/>
</dbReference>
<evidence type="ECO:0000313" key="3">
    <source>
        <dbReference type="Proteomes" id="UP000293520"/>
    </source>
</evidence>
<sequence length="768" mass="85687">MLPSQPGSEALPQDHAGLADSLNVPVAEVLRAALPDARRRLSPRAFDTWLRGTDALARLGRGDDLVIAWIETAPALARDLGEDILAELLPQILGFASRTSGAVIAQLLGTAPVAAARFGDATLFLQYLRFVEHMLARAPRALRPMLDHLSDLLAVLTLGGLRRWADWGIDAHRTDYKELLRFFSLETEESRAVLQRERKGTLLVDVQRRLMMYLRALWARDFMLVPTAGDFETREGLRPYYEAFSLHLPDALDDWNDIPALTLYRAQVAHLAAHLACLRKPIQGEGLNALQSTCIGLIEDARAEALAMVRLPRLRALWAQFHSATGNGIAGTFDGIARALLLPDSPPETDLAAWVRTRFEALDPADPDAARALGLHLADKLRGQPYSAWSDRPSCPYRCDNRLLWEFEELDFDTGYRPPQQVRRYVSVTEMVNEVEVETAGDDAQEIWVQSAEFFDDDGQSFNDKEGREPIAPPVLYDEFDHAIQLMRPAWATVLERRARMGDPEGVDAILARHRPVMERLRHRLDAMRPQGTQRLHKLEDGDEIDINAAIQAAIDIRMGAQPDPRVMMRQIRRVRDTAVMVLLDLSESTNDPVSDGATVMDLTKSACVLLSEAISRVGDAFAIHGFCSDGRAQVYYERFKDFDQPWGTLAAARLMGAEGRLSTRMGTAIRHATAQMQRVKAARKLMLVLTDGAPADIDVRDPQYLRADARRAVEEALQAGVTPFCLTLDPGADAYVQRIFGPRGAMVLDRVERLPERLPQLYAALTR</sequence>
<dbReference type="SUPFAM" id="SSF53300">
    <property type="entry name" value="vWA-like"/>
    <property type="match status" value="1"/>
</dbReference>
<proteinExistence type="predicted"/>
<dbReference type="CDD" id="cd01454">
    <property type="entry name" value="vWA_norD_type"/>
    <property type="match status" value="1"/>
</dbReference>
<protein>
    <submittedName>
        <fullName evidence="2">VWA domain-containing protein</fullName>
    </submittedName>
</protein>
<comment type="caution">
    <text evidence="2">The sequence shown here is derived from an EMBL/GenBank/DDBJ whole genome shotgun (WGS) entry which is preliminary data.</text>
</comment>
<evidence type="ECO:0000313" key="2">
    <source>
        <dbReference type="EMBL" id="TBN37535.1"/>
    </source>
</evidence>
<organism evidence="2 3">
    <name type="scientific">Paracoccus subflavus</name>
    <dbReference type="NCBI Taxonomy" id="2528244"/>
    <lineage>
        <taxon>Bacteria</taxon>
        <taxon>Pseudomonadati</taxon>
        <taxon>Pseudomonadota</taxon>
        <taxon>Alphaproteobacteria</taxon>
        <taxon>Rhodobacterales</taxon>
        <taxon>Paracoccaceae</taxon>
        <taxon>Paracoccus</taxon>
    </lineage>
</organism>
<dbReference type="Pfam" id="PF00092">
    <property type="entry name" value="VWA"/>
    <property type="match status" value="1"/>
</dbReference>
<dbReference type="AlphaFoldDB" id="A0A4Q9FWK1"/>
<dbReference type="InterPro" id="IPR051928">
    <property type="entry name" value="NorD/CobT"/>
</dbReference>
<name>A0A4Q9FWK1_9RHOB</name>
<dbReference type="Gene3D" id="3.40.50.410">
    <property type="entry name" value="von Willebrand factor, type A domain"/>
    <property type="match status" value="1"/>
</dbReference>
<dbReference type="OrthoDB" id="9758211at2"/>
<accession>A0A4Q9FWK1</accession>
<dbReference type="PANTHER" id="PTHR41248:SF1">
    <property type="entry name" value="NORD PROTEIN"/>
    <property type="match status" value="1"/>
</dbReference>
<reference evidence="2 3" key="1">
    <citation type="submission" date="2019-02" db="EMBL/GenBank/DDBJ databases">
        <title>Paracoccus subflavus sp. nov., isolated from marine sediment of the Pacific Ocean.</title>
        <authorList>
            <person name="Zhang G."/>
        </authorList>
    </citation>
    <scope>NUCLEOTIDE SEQUENCE [LARGE SCALE GENOMIC DNA]</scope>
    <source>
        <strain evidence="2 3">GY0581</strain>
    </source>
</reference>
<keyword evidence="3" id="KW-1185">Reference proteome</keyword>
<dbReference type="SMART" id="SM00327">
    <property type="entry name" value="VWA"/>
    <property type="match status" value="1"/>
</dbReference>
<dbReference type="EMBL" id="SISK01000013">
    <property type="protein sequence ID" value="TBN37535.1"/>
    <property type="molecule type" value="Genomic_DNA"/>
</dbReference>
<dbReference type="PANTHER" id="PTHR41248">
    <property type="entry name" value="NORD PROTEIN"/>
    <property type="match status" value="1"/>
</dbReference>
<dbReference type="Proteomes" id="UP000293520">
    <property type="component" value="Unassembled WGS sequence"/>
</dbReference>
<dbReference type="PROSITE" id="PS50234">
    <property type="entry name" value="VWFA"/>
    <property type="match status" value="1"/>
</dbReference>
<gene>
    <name evidence="2" type="ORF">EYE42_14455</name>
</gene>